<dbReference type="SUPFAM" id="SSF55785">
    <property type="entry name" value="PYP-like sensor domain (PAS domain)"/>
    <property type="match status" value="1"/>
</dbReference>
<keyword evidence="3" id="KW-0805">Transcription regulation</keyword>
<keyword evidence="4" id="KW-0238">DNA-binding</keyword>
<protein>
    <submittedName>
        <fullName evidence="8">Sigma 54-interacting transcriptional regulator</fullName>
    </submittedName>
</protein>
<feature type="domain" description="Sigma-54 factor interaction" evidence="6">
    <location>
        <begin position="330"/>
        <end position="560"/>
    </location>
</feature>
<dbReference type="Gene3D" id="1.10.10.60">
    <property type="entry name" value="Homeodomain-like"/>
    <property type="match status" value="1"/>
</dbReference>
<proteinExistence type="predicted"/>
<feature type="domain" description="PAS" evidence="7">
    <location>
        <begin position="207"/>
        <end position="251"/>
    </location>
</feature>
<name>A0ABT5UU57_EUBLI</name>
<dbReference type="PANTHER" id="PTHR32071">
    <property type="entry name" value="TRANSCRIPTIONAL REGULATORY PROTEIN"/>
    <property type="match status" value="1"/>
</dbReference>
<dbReference type="InterPro" id="IPR002078">
    <property type="entry name" value="Sigma_54_int"/>
</dbReference>
<dbReference type="CDD" id="cd00009">
    <property type="entry name" value="AAA"/>
    <property type="match status" value="1"/>
</dbReference>
<dbReference type="SMART" id="SM00382">
    <property type="entry name" value="AAA"/>
    <property type="match status" value="1"/>
</dbReference>
<dbReference type="InterPro" id="IPR009057">
    <property type="entry name" value="Homeodomain-like_sf"/>
</dbReference>
<dbReference type="SUPFAM" id="SSF52540">
    <property type="entry name" value="P-loop containing nucleoside triphosphate hydrolases"/>
    <property type="match status" value="1"/>
</dbReference>
<dbReference type="InterPro" id="IPR025943">
    <property type="entry name" value="Sigma_54_int_dom_ATP-bd_2"/>
</dbReference>
<evidence type="ECO:0000313" key="8">
    <source>
        <dbReference type="EMBL" id="MDE1472499.1"/>
    </source>
</evidence>
<accession>A0ABT5UU57</accession>
<dbReference type="InterPro" id="IPR027417">
    <property type="entry name" value="P-loop_NTPase"/>
</dbReference>
<dbReference type="Pfam" id="PF01590">
    <property type="entry name" value="GAF"/>
    <property type="match status" value="1"/>
</dbReference>
<evidence type="ECO:0000313" key="9">
    <source>
        <dbReference type="Proteomes" id="UP001215087"/>
    </source>
</evidence>
<gene>
    <name evidence="8" type="ORF">PTZ04_19755</name>
</gene>
<dbReference type="InterPro" id="IPR003018">
    <property type="entry name" value="GAF"/>
</dbReference>
<keyword evidence="1" id="KW-0547">Nucleotide-binding</keyword>
<dbReference type="PROSITE" id="PS00676">
    <property type="entry name" value="SIGMA54_INTERACT_2"/>
    <property type="match status" value="1"/>
</dbReference>
<dbReference type="Gene3D" id="3.30.450.40">
    <property type="match status" value="1"/>
</dbReference>
<dbReference type="Proteomes" id="UP001215087">
    <property type="component" value="Unassembled WGS sequence"/>
</dbReference>
<dbReference type="PRINTS" id="PR01590">
    <property type="entry name" value="HTHFIS"/>
</dbReference>
<dbReference type="InterPro" id="IPR029016">
    <property type="entry name" value="GAF-like_dom_sf"/>
</dbReference>
<evidence type="ECO:0000256" key="5">
    <source>
        <dbReference type="ARBA" id="ARBA00023163"/>
    </source>
</evidence>
<keyword evidence="5" id="KW-0804">Transcription</keyword>
<dbReference type="InterPro" id="IPR000014">
    <property type="entry name" value="PAS"/>
</dbReference>
<dbReference type="SMART" id="SM00091">
    <property type="entry name" value="PAS"/>
    <property type="match status" value="1"/>
</dbReference>
<evidence type="ECO:0000259" key="7">
    <source>
        <dbReference type="PROSITE" id="PS50112"/>
    </source>
</evidence>
<dbReference type="Gene3D" id="3.30.450.20">
    <property type="entry name" value="PAS domain"/>
    <property type="match status" value="1"/>
</dbReference>
<evidence type="ECO:0000256" key="1">
    <source>
        <dbReference type="ARBA" id="ARBA00022741"/>
    </source>
</evidence>
<dbReference type="RefSeq" id="WP_227209109.1">
    <property type="nucleotide sequence ID" value="NZ_CP171347.1"/>
</dbReference>
<comment type="caution">
    <text evidence="8">The sequence shown here is derived from an EMBL/GenBank/DDBJ whole genome shotgun (WGS) entry which is preliminary data.</text>
</comment>
<dbReference type="Pfam" id="PF02954">
    <property type="entry name" value="HTH_8"/>
    <property type="match status" value="1"/>
</dbReference>
<dbReference type="Gene3D" id="3.40.50.300">
    <property type="entry name" value="P-loop containing nucleotide triphosphate hydrolases"/>
    <property type="match status" value="1"/>
</dbReference>
<dbReference type="Pfam" id="PF00158">
    <property type="entry name" value="Sigma54_activat"/>
    <property type="match status" value="1"/>
</dbReference>
<dbReference type="InterPro" id="IPR058031">
    <property type="entry name" value="AAA_lid_NorR"/>
</dbReference>
<dbReference type="Pfam" id="PF13188">
    <property type="entry name" value="PAS_8"/>
    <property type="match status" value="1"/>
</dbReference>
<dbReference type="PANTHER" id="PTHR32071:SF57">
    <property type="entry name" value="C4-DICARBOXYLATE TRANSPORT TRANSCRIPTIONAL REGULATORY PROTEIN DCTD"/>
    <property type="match status" value="1"/>
</dbReference>
<dbReference type="InterPro" id="IPR003593">
    <property type="entry name" value="AAA+_ATPase"/>
</dbReference>
<reference evidence="8 9" key="1">
    <citation type="submission" date="2023-02" db="EMBL/GenBank/DDBJ databases">
        <title>Comparative genome analysis of Eubacterium limosum species.</title>
        <authorList>
            <person name="Bak J.E."/>
        </authorList>
    </citation>
    <scope>NUCLEOTIDE SEQUENCE [LARGE SCALE GENOMIC DNA]</scope>
    <source>
        <strain evidence="8 9">KGMB01548</strain>
    </source>
</reference>
<dbReference type="PROSITE" id="PS50112">
    <property type="entry name" value="PAS"/>
    <property type="match status" value="1"/>
</dbReference>
<dbReference type="PROSITE" id="PS50045">
    <property type="entry name" value="SIGMA54_INTERACT_4"/>
    <property type="match status" value="1"/>
</dbReference>
<keyword evidence="9" id="KW-1185">Reference proteome</keyword>
<evidence type="ECO:0000259" key="6">
    <source>
        <dbReference type="PROSITE" id="PS50045"/>
    </source>
</evidence>
<evidence type="ECO:0000256" key="3">
    <source>
        <dbReference type="ARBA" id="ARBA00023015"/>
    </source>
</evidence>
<dbReference type="InterPro" id="IPR002197">
    <property type="entry name" value="HTH_Fis"/>
</dbReference>
<dbReference type="SUPFAM" id="SSF46689">
    <property type="entry name" value="Homeodomain-like"/>
    <property type="match status" value="1"/>
</dbReference>
<dbReference type="Gene3D" id="1.10.8.60">
    <property type="match status" value="1"/>
</dbReference>
<dbReference type="Pfam" id="PF25601">
    <property type="entry name" value="AAA_lid_14"/>
    <property type="match status" value="1"/>
</dbReference>
<dbReference type="PROSITE" id="PS00688">
    <property type="entry name" value="SIGMA54_INTERACT_3"/>
    <property type="match status" value="1"/>
</dbReference>
<dbReference type="InterPro" id="IPR035965">
    <property type="entry name" value="PAS-like_dom_sf"/>
</dbReference>
<dbReference type="InterPro" id="IPR025944">
    <property type="entry name" value="Sigma_54_int_dom_CS"/>
</dbReference>
<keyword evidence="2" id="KW-0067">ATP-binding</keyword>
<sequence>MANNQDALLKYWNQFIQTGVIHENVREYIAQGWKRCRKMNIDHEIGVGTPIAADAFKKIQEKNREFIEVSEAVIREAYHDVADSDAVVFITDADGCILSQYKDSTTLYPANETKLLPGYRWREEENGMTSMDLAMRLDEPVRIIGAEHYCRYQQICAGSSAPVHDDNGNILGSLNIVSLLGQYNKHSLGVVTAGAALIENQMRLEQTLRLFKTTFNTMAEGMILIDQNYDVKEINDSAKNILGLLDKDILNFDIREALRFDSFERFFKKREKELDFYLEERTVHCIGDMDIVELGRNRVFYSIVFKAAKTVNKMINKMTGNAAIYQFEDIITEDEKMLGLISYAKKISHIDCCVLVTGPSGTGKELFAHAVHNASPRSKGPFIAINCAALPTDLVESEIFGYEPGAFTGAKQGGQTGKIELADGGTLFLDEVGELPLNIQSKLLRVLDNHRITRLGGKTEKAIDVRIIAATNRNLEDEVKNKNFRLDLFYRINTITLAIPPLRERRSDVALLSQYFLQKLNRESEHKVYSIDEAVLTAFQSFDWPGNVRQLQNVMMRAFYVCETTSLSLEDLPDTVKGLKDKNAVEPLTLKNSGGSMQEVEKDVILKAIQECGGNMTAAAQRLEIAKSTLYRKIKRYNIVVEKVFHRH</sequence>
<evidence type="ECO:0000256" key="2">
    <source>
        <dbReference type="ARBA" id="ARBA00022840"/>
    </source>
</evidence>
<organism evidence="8 9">
    <name type="scientific">Eubacterium limosum</name>
    <dbReference type="NCBI Taxonomy" id="1736"/>
    <lineage>
        <taxon>Bacteria</taxon>
        <taxon>Bacillati</taxon>
        <taxon>Bacillota</taxon>
        <taxon>Clostridia</taxon>
        <taxon>Eubacteriales</taxon>
        <taxon>Eubacteriaceae</taxon>
        <taxon>Eubacterium</taxon>
    </lineage>
</organism>
<evidence type="ECO:0000256" key="4">
    <source>
        <dbReference type="ARBA" id="ARBA00023125"/>
    </source>
</evidence>
<dbReference type="EMBL" id="JAQSVD010000015">
    <property type="protein sequence ID" value="MDE1472499.1"/>
    <property type="molecule type" value="Genomic_DNA"/>
</dbReference>